<dbReference type="InterPro" id="IPR008613">
    <property type="entry name" value="Excalibur_Ca-bd_domain"/>
</dbReference>
<sequence length="96" mass="11074">MIRKLVLTAILLGAAYKYAHTQHGWSWEAPPALDEIAAKLVAQKKPQPDDRFECDGRRYCSQMNSRDEAEYFHHFCPDTRMDGNQNGVPCEDDTRF</sequence>
<comment type="caution">
    <text evidence="3">The sequence shown here is derived from an EMBL/GenBank/DDBJ whole genome shotgun (WGS) entry which is preliminary data.</text>
</comment>
<keyword evidence="1" id="KW-0732">Signal</keyword>
<dbReference type="AlphaFoldDB" id="A0A6N4DJX1"/>
<dbReference type="EMBL" id="PYVG01000006">
    <property type="protein sequence ID" value="PTB89864.1"/>
    <property type="molecule type" value="Genomic_DNA"/>
</dbReference>
<organism evidence="3 4">
    <name type="scientific">Pseudidiomarina aestuarii</name>
    <dbReference type="NCBI Taxonomy" id="624146"/>
    <lineage>
        <taxon>Bacteria</taxon>
        <taxon>Pseudomonadati</taxon>
        <taxon>Pseudomonadota</taxon>
        <taxon>Gammaproteobacteria</taxon>
        <taxon>Alteromonadales</taxon>
        <taxon>Idiomarinaceae</taxon>
        <taxon>Pseudidiomarina</taxon>
    </lineage>
</organism>
<proteinExistence type="predicted"/>
<accession>A0A6N4DJX1</accession>
<dbReference type="Pfam" id="PF05901">
    <property type="entry name" value="Excalibur"/>
    <property type="match status" value="1"/>
</dbReference>
<dbReference type="RefSeq" id="WP_417656599.1">
    <property type="nucleotide sequence ID" value="NZ_JBLXDX010000002.1"/>
</dbReference>
<gene>
    <name evidence="3" type="ORF">C9928_01940</name>
</gene>
<name>A0A6N4DJX1_9GAMM</name>
<protein>
    <submittedName>
        <fullName evidence="3">Calcium-binding protein</fullName>
    </submittedName>
</protein>
<dbReference type="Proteomes" id="UP000241514">
    <property type="component" value="Unassembled WGS sequence"/>
</dbReference>
<feature type="signal peptide" evidence="1">
    <location>
        <begin position="1"/>
        <end position="19"/>
    </location>
</feature>
<evidence type="ECO:0000256" key="1">
    <source>
        <dbReference type="SAM" id="SignalP"/>
    </source>
</evidence>
<reference evidence="3 4" key="1">
    <citation type="submission" date="2018-03" db="EMBL/GenBank/DDBJ databases">
        <title>Cross-interface Injection: A General Nanoliter Liquid Handling Method Applied to Single Cells Genome Amplification Automated Nanoliter Liquid Handling Applied to Single Cell Multiple Displacement Amplification.</title>
        <authorList>
            <person name="Yun J."/>
            <person name="Xu P."/>
            <person name="Xu J."/>
            <person name="Dai X."/>
            <person name="Wang Y."/>
            <person name="Zheng X."/>
            <person name="Cao C."/>
            <person name="Yi Q."/>
            <person name="Zhu Y."/>
            <person name="Wang L."/>
            <person name="Dong Z."/>
            <person name="Huang Y."/>
            <person name="Huang L."/>
            <person name="Du W."/>
        </authorList>
    </citation>
    <scope>NUCLEOTIDE SEQUENCE [LARGE SCALE GENOMIC DNA]</scope>
    <source>
        <strain evidence="3 4">A9-4</strain>
    </source>
</reference>
<feature type="domain" description="Excalibur calcium-binding" evidence="2">
    <location>
        <begin position="57"/>
        <end position="91"/>
    </location>
</feature>
<feature type="chain" id="PRO_5026986261" evidence="1">
    <location>
        <begin position="20"/>
        <end position="96"/>
    </location>
</feature>
<evidence type="ECO:0000313" key="4">
    <source>
        <dbReference type="Proteomes" id="UP000241514"/>
    </source>
</evidence>
<evidence type="ECO:0000313" key="3">
    <source>
        <dbReference type="EMBL" id="PTB89864.1"/>
    </source>
</evidence>
<evidence type="ECO:0000259" key="2">
    <source>
        <dbReference type="Pfam" id="PF05901"/>
    </source>
</evidence>